<dbReference type="GO" id="GO:0003983">
    <property type="term" value="F:UTP:glucose-1-phosphate uridylyltransferase activity"/>
    <property type="evidence" value="ECO:0007669"/>
    <property type="project" value="UniProtKB-EC"/>
</dbReference>
<dbReference type="Proteomes" id="UP000236311">
    <property type="component" value="Unassembled WGS sequence"/>
</dbReference>
<organism evidence="4 5">
    <name type="scientific">Acetatifactor muris</name>
    <dbReference type="NCBI Taxonomy" id="879566"/>
    <lineage>
        <taxon>Bacteria</taxon>
        <taxon>Bacillati</taxon>
        <taxon>Bacillota</taxon>
        <taxon>Clostridia</taxon>
        <taxon>Lachnospirales</taxon>
        <taxon>Lachnospiraceae</taxon>
        <taxon>Acetatifactor</taxon>
    </lineage>
</organism>
<sequence>MEYKYRLREAVILASGYGRRMRRTKDSPSKPMIPIGDKPLISYIIDLLIGSGIEKIYVVHHSVTSDVRDLLTYHAHYTNHLEFIEEKEQKGTLLSFSRVKHMVSPPFLLAFEDIIADQDDFRDMLNIGLQSIGTDTDLVIQTVRQPSLLSERAFLTKEGRIVRYEKNGITGEISGIQEKKYGGMISLWLASPFPLMDSYLSMKNYRLSSFLEEYIPTHTVSEMPIHDMWDIDTPEAAAMTKELLKRRGGGNGCIKL</sequence>
<dbReference type="Pfam" id="PF00483">
    <property type="entry name" value="NTP_transferase"/>
    <property type="match status" value="1"/>
</dbReference>
<dbReference type="PANTHER" id="PTHR43584:SF8">
    <property type="entry name" value="N-ACETYLMURAMATE ALPHA-1-PHOSPHATE URIDYLYLTRANSFERASE"/>
    <property type="match status" value="1"/>
</dbReference>
<keyword evidence="1 4" id="KW-0808">Transferase</keyword>
<dbReference type="InterPro" id="IPR005835">
    <property type="entry name" value="NTP_transferase_dom"/>
</dbReference>
<gene>
    <name evidence="4" type="primary">galU</name>
    <name evidence="4" type="ORF">AMURIS_01592</name>
</gene>
<dbReference type="RefSeq" id="WP_172455021.1">
    <property type="nucleotide sequence ID" value="NZ_JANJZD010000014.1"/>
</dbReference>
<reference evidence="4 5" key="1">
    <citation type="submission" date="2018-01" db="EMBL/GenBank/DDBJ databases">
        <authorList>
            <person name="Gaut B.S."/>
            <person name="Morton B.R."/>
            <person name="Clegg M.T."/>
            <person name="Duvall M.R."/>
        </authorList>
    </citation>
    <scope>NUCLEOTIDE SEQUENCE [LARGE SCALE GENOMIC DNA]</scope>
    <source>
        <strain evidence="4">GP69</strain>
    </source>
</reference>
<dbReference type="EMBL" id="OFSM01000007">
    <property type="protein sequence ID" value="SOY28878.1"/>
    <property type="molecule type" value="Genomic_DNA"/>
</dbReference>
<dbReference type="AlphaFoldDB" id="A0A2K4ZEJ5"/>
<dbReference type="SUPFAM" id="SSF53448">
    <property type="entry name" value="Nucleotide-diphospho-sugar transferases"/>
    <property type="match status" value="1"/>
</dbReference>
<proteinExistence type="predicted"/>
<evidence type="ECO:0000256" key="1">
    <source>
        <dbReference type="ARBA" id="ARBA00022679"/>
    </source>
</evidence>
<dbReference type="InterPro" id="IPR029044">
    <property type="entry name" value="Nucleotide-diphossugar_trans"/>
</dbReference>
<accession>A0A2K4ZEJ5</accession>
<keyword evidence="5" id="KW-1185">Reference proteome</keyword>
<evidence type="ECO:0000313" key="5">
    <source>
        <dbReference type="Proteomes" id="UP000236311"/>
    </source>
</evidence>
<keyword evidence="2 4" id="KW-0548">Nucleotidyltransferase</keyword>
<dbReference type="EC" id="2.7.7.9" evidence="4"/>
<evidence type="ECO:0000259" key="3">
    <source>
        <dbReference type="Pfam" id="PF00483"/>
    </source>
</evidence>
<feature type="domain" description="Nucleotidyl transferase" evidence="3">
    <location>
        <begin position="10"/>
        <end position="125"/>
    </location>
</feature>
<dbReference type="InterPro" id="IPR050065">
    <property type="entry name" value="GlmU-like"/>
</dbReference>
<dbReference type="PANTHER" id="PTHR43584">
    <property type="entry name" value="NUCLEOTIDYL TRANSFERASE"/>
    <property type="match status" value="1"/>
</dbReference>
<protein>
    <submittedName>
        <fullName evidence="4">UTP--glucose-1-phosphate uridylyltransferase</fullName>
        <ecNumber evidence="4">2.7.7.9</ecNumber>
    </submittedName>
</protein>
<evidence type="ECO:0000256" key="2">
    <source>
        <dbReference type="ARBA" id="ARBA00022695"/>
    </source>
</evidence>
<name>A0A2K4ZEJ5_9FIRM</name>
<dbReference type="Gene3D" id="3.90.550.10">
    <property type="entry name" value="Spore Coat Polysaccharide Biosynthesis Protein SpsA, Chain A"/>
    <property type="match status" value="1"/>
</dbReference>
<evidence type="ECO:0000313" key="4">
    <source>
        <dbReference type="EMBL" id="SOY28878.1"/>
    </source>
</evidence>